<evidence type="ECO:0000256" key="1">
    <source>
        <dbReference type="ARBA" id="ARBA00022679"/>
    </source>
</evidence>
<dbReference type="SUPFAM" id="SSF55729">
    <property type="entry name" value="Acyl-CoA N-acyltransferases (Nat)"/>
    <property type="match status" value="1"/>
</dbReference>
<dbReference type="PANTHER" id="PTHR13947">
    <property type="entry name" value="GNAT FAMILY N-ACETYLTRANSFERASE"/>
    <property type="match status" value="1"/>
</dbReference>
<evidence type="ECO:0000313" key="3">
    <source>
        <dbReference type="EMBL" id="SFE50225.1"/>
    </source>
</evidence>
<dbReference type="CDD" id="cd04301">
    <property type="entry name" value="NAT_SF"/>
    <property type="match status" value="1"/>
</dbReference>
<dbReference type="GO" id="GO:0008080">
    <property type="term" value="F:N-acetyltransferase activity"/>
    <property type="evidence" value="ECO:0007669"/>
    <property type="project" value="InterPro"/>
</dbReference>
<dbReference type="GO" id="GO:0005840">
    <property type="term" value="C:ribosome"/>
    <property type="evidence" value="ECO:0007669"/>
    <property type="project" value="UniProtKB-KW"/>
</dbReference>
<dbReference type="PROSITE" id="PS51186">
    <property type="entry name" value="GNAT"/>
    <property type="match status" value="1"/>
</dbReference>
<evidence type="ECO:0000259" key="2">
    <source>
        <dbReference type="PROSITE" id="PS51186"/>
    </source>
</evidence>
<dbReference type="EMBL" id="FOMZ01000015">
    <property type="protein sequence ID" value="SFE50225.1"/>
    <property type="molecule type" value="Genomic_DNA"/>
</dbReference>
<sequence>MIATSIDRMESVTIRRALPAEFDTVGELTARAYLEGGHIPAENTHYLTSLRDAADRAAKAELLVAVHGDKVCGTVTVARHGSEYTELARPGELEFRMLAVAPEAAGSGVGAALVDRVIELAAAESWERVVLYSDRSMTVAHRLYERKGFHRLPEHDWEPFPAVRLLAYVLDPAR</sequence>
<accession>A0A1I2B215</accession>
<protein>
    <submittedName>
        <fullName evidence="3">Ribosomal protein S18 acetylase RimI</fullName>
    </submittedName>
</protein>
<evidence type="ECO:0000313" key="4">
    <source>
        <dbReference type="Proteomes" id="UP000198716"/>
    </source>
</evidence>
<dbReference type="InterPro" id="IPR000182">
    <property type="entry name" value="GNAT_dom"/>
</dbReference>
<dbReference type="AlphaFoldDB" id="A0A1I2B215"/>
<keyword evidence="3" id="KW-0687">Ribonucleoprotein</keyword>
<dbReference type="InterPro" id="IPR050769">
    <property type="entry name" value="NAT_camello-type"/>
</dbReference>
<dbReference type="PANTHER" id="PTHR13947:SF37">
    <property type="entry name" value="LD18367P"/>
    <property type="match status" value="1"/>
</dbReference>
<dbReference type="Proteomes" id="UP000198716">
    <property type="component" value="Unassembled WGS sequence"/>
</dbReference>
<dbReference type="Pfam" id="PF13508">
    <property type="entry name" value="Acetyltransf_7"/>
    <property type="match status" value="1"/>
</dbReference>
<name>A0A1I2B215_9ACTN</name>
<keyword evidence="3" id="KW-0689">Ribosomal protein</keyword>
<reference evidence="4" key="1">
    <citation type="submission" date="2016-10" db="EMBL/GenBank/DDBJ databases">
        <authorList>
            <person name="Varghese N."/>
            <person name="Submissions S."/>
        </authorList>
    </citation>
    <scope>NUCLEOTIDE SEQUENCE [LARGE SCALE GENOMIC DNA]</scope>
    <source>
        <strain evidence="4">DSM 45004</strain>
    </source>
</reference>
<keyword evidence="1" id="KW-0808">Transferase</keyword>
<dbReference type="InterPro" id="IPR016181">
    <property type="entry name" value="Acyl_CoA_acyltransferase"/>
</dbReference>
<dbReference type="Gene3D" id="3.40.630.30">
    <property type="match status" value="1"/>
</dbReference>
<proteinExistence type="predicted"/>
<keyword evidence="4" id="KW-1185">Reference proteome</keyword>
<gene>
    <name evidence="3" type="ORF">SAMN04487819_11531</name>
</gene>
<feature type="domain" description="N-acetyltransferase" evidence="2">
    <location>
        <begin position="12"/>
        <end position="167"/>
    </location>
</feature>
<organism evidence="3 4">
    <name type="scientific">Actinopolyspora alba</name>
    <dbReference type="NCBI Taxonomy" id="673379"/>
    <lineage>
        <taxon>Bacteria</taxon>
        <taxon>Bacillati</taxon>
        <taxon>Actinomycetota</taxon>
        <taxon>Actinomycetes</taxon>
        <taxon>Actinopolysporales</taxon>
        <taxon>Actinopolysporaceae</taxon>
        <taxon>Actinopolyspora</taxon>
        <taxon>Actinopolyspora alba group</taxon>
    </lineage>
</organism>